<protein>
    <recommendedName>
        <fullName evidence="1">DDE-1 domain-containing protein</fullName>
    </recommendedName>
</protein>
<dbReference type="OrthoDB" id="4324149at2759"/>
<name>A0A2S4PWH6_9PEZI</name>
<reference evidence="2 3" key="1">
    <citation type="submission" date="2017-10" db="EMBL/GenBank/DDBJ databases">
        <title>Development of genomic resources for the powdery mildew, Erysiphe pulchra.</title>
        <authorList>
            <person name="Wadl P.A."/>
            <person name="Mack B.M."/>
            <person name="Moore G."/>
            <person name="Beltz S.B."/>
        </authorList>
    </citation>
    <scope>NUCLEOTIDE SEQUENCE [LARGE SCALE GENOMIC DNA]</scope>
    <source>
        <strain evidence="2">Cflorida</strain>
    </source>
</reference>
<gene>
    <name evidence="2" type="ORF">EPUL_001486</name>
</gene>
<dbReference type="Pfam" id="PF03184">
    <property type="entry name" value="DDE_1"/>
    <property type="match status" value="1"/>
</dbReference>
<evidence type="ECO:0000313" key="3">
    <source>
        <dbReference type="Proteomes" id="UP000237438"/>
    </source>
</evidence>
<keyword evidence="3" id="KW-1185">Reference proteome</keyword>
<feature type="domain" description="DDE-1" evidence="1">
    <location>
        <begin position="1"/>
        <end position="42"/>
    </location>
</feature>
<evidence type="ECO:0000313" key="2">
    <source>
        <dbReference type="EMBL" id="POS86400.1"/>
    </source>
</evidence>
<dbReference type="GO" id="GO:0003676">
    <property type="term" value="F:nucleic acid binding"/>
    <property type="evidence" value="ECO:0007669"/>
    <property type="project" value="InterPro"/>
</dbReference>
<dbReference type="InterPro" id="IPR004875">
    <property type="entry name" value="DDE_SF_endonuclease_dom"/>
</dbReference>
<evidence type="ECO:0000259" key="1">
    <source>
        <dbReference type="Pfam" id="PF03184"/>
    </source>
</evidence>
<proteinExistence type="predicted"/>
<organism evidence="2 3">
    <name type="scientific">Erysiphe pulchra</name>
    <dbReference type="NCBI Taxonomy" id="225359"/>
    <lineage>
        <taxon>Eukaryota</taxon>
        <taxon>Fungi</taxon>
        <taxon>Dikarya</taxon>
        <taxon>Ascomycota</taxon>
        <taxon>Pezizomycotina</taxon>
        <taxon>Leotiomycetes</taxon>
        <taxon>Erysiphales</taxon>
        <taxon>Erysiphaceae</taxon>
        <taxon>Erysiphe</taxon>
    </lineage>
</organism>
<accession>A0A2S4PWH6</accession>
<dbReference type="STRING" id="225359.A0A2S4PWH6"/>
<dbReference type="AlphaFoldDB" id="A0A2S4PWH6"/>
<sequence>MLLLDGLTCHRNEEFSLKVEQNNIHLQVLLPHETHAPQPLDALQELDYDYSISPFSRDVSGFRKEALKEKTIKNAFEKSGMWPIRCKNALLLRSRYVGHQDFVQDNSRPETNYQAAMLIKEVSIYIQETLGSPFPAAFKEELEAAHELILNADHQKSRLVNLEASVAEQRMRRN</sequence>
<dbReference type="Proteomes" id="UP000237438">
    <property type="component" value="Unassembled WGS sequence"/>
</dbReference>
<dbReference type="EMBL" id="PEDP01000339">
    <property type="protein sequence ID" value="POS86400.1"/>
    <property type="molecule type" value="Genomic_DNA"/>
</dbReference>
<comment type="caution">
    <text evidence="2">The sequence shown here is derived from an EMBL/GenBank/DDBJ whole genome shotgun (WGS) entry which is preliminary data.</text>
</comment>